<sequence>MKVTDPAGQTWRVTRRWVPWRRRLKSSLDLAPDLPVGSLGDDPISAIVGIIFLIILLPFLLLALLASLELLLVLLVFPFAVLARMMFGRHWHVEVRRGFKPVYEVEAGDWQASGLKIHDLAGLLRRGDTLAPNLGEA</sequence>
<evidence type="ECO:0000256" key="1">
    <source>
        <dbReference type="SAM" id="Phobius"/>
    </source>
</evidence>
<evidence type="ECO:0000313" key="2">
    <source>
        <dbReference type="EMBL" id="GAA3805355.1"/>
    </source>
</evidence>
<protein>
    <recommendedName>
        <fullName evidence="4">DUF983 domain-containing protein</fullName>
    </recommendedName>
</protein>
<comment type="caution">
    <text evidence="2">The sequence shown here is derived from an EMBL/GenBank/DDBJ whole genome shotgun (WGS) entry which is preliminary data.</text>
</comment>
<keyword evidence="1" id="KW-1133">Transmembrane helix</keyword>
<gene>
    <name evidence="2" type="ORF">GCM10022242_05670</name>
</gene>
<accession>A0ABP7HYI9</accession>
<reference evidence="3" key="1">
    <citation type="journal article" date="2019" name="Int. J. Syst. Evol. Microbiol.">
        <title>The Global Catalogue of Microorganisms (GCM) 10K type strain sequencing project: providing services to taxonomists for standard genome sequencing and annotation.</title>
        <authorList>
            <consortium name="The Broad Institute Genomics Platform"/>
            <consortium name="The Broad Institute Genome Sequencing Center for Infectious Disease"/>
            <person name="Wu L."/>
            <person name="Ma J."/>
        </authorList>
    </citation>
    <scope>NUCLEOTIDE SEQUENCE [LARGE SCALE GENOMIC DNA]</scope>
    <source>
        <strain evidence="3">JCM 16953</strain>
    </source>
</reference>
<name>A0ABP7HYI9_9ACTN</name>
<keyword evidence="1" id="KW-0472">Membrane</keyword>
<evidence type="ECO:0000313" key="3">
    <source>
        <dbReference type="Proteomes" id="UP001501821"/>
    </source>
</evidence>
<feature type="transmembrane region" description="Helical" evidence="1">
    <location>
        <begin position="70"/>
        <end position="87"/>
    </location>
</feature>
<keyword evidence="1" id="KW-0812">Transmembrane</keyword>
<feature type="transmembrane region" description="Helical" evidence="1">
    <location>
        <begin position="44"/>
        <end position="64"/>
    </location>
</feature>
<evidence type="ECO:0008006" key="4">
    <source>
        <dbReference type="Google" id="ProtNLM"/>
    </source>
</evidence>
<proteinExistence type="predicted"/>
<dbReference type="RefSeq" id="WP_344772272.1">
    <property type="nucleotide sequence ID" value="NZ_BAABAH010000001.1"/>
</dbReference>
<dbReference type="EMBL" id="BAABAH010000001">
    <property type="protein sequence ID" value="GAA3805355.1"/>
    <property type="molecule type" value="Genomic_DNA"/>
</dbReference>
<organism evidence="2 3">
    <name type="scientific">Nocardioides panacisoli</name>
    <dbReference type="NCBI Taxonomy" id="627624"/>
    <lineage>
        <taxon>Bacteria</taxon>
        <taxon>Bacillati</taxon>
        <taxon>Actinomycetota</taxon>
        <taxon>Actinomycetes</taxon>
        <taxon>Propionibacteriales</taxon>
        <taxon>Nocardioidaceae</taxon>
        <taxon>Nocardioides</taxon>
    </lineage>
</organism>
<dbReference type="Proteomes" id="UP001501821">
    <property type="component" value="Unassembled WGS sequence"/>
</dbReference>
<keyword evidence="3" id="KW-1185">Reference proteome</keyword>